<evidence type="ECO:0000256" key="2">
    <source>
        <dbReference type="SAM" id="MobiDB-lite"/>
    </source>
</evidence>
<name>A0A8T0Q7D2_PANVG</name>
<evidence type="ECO:0000259" key="3">
    <source>
        <dbReference type="PROSITE" id="PS50158"/>
    </source>
</evidence>
<dbReference type="InterPro" id="IPR001878">
    <property type="entry name" value="Znf_CCHC"/>
</dbReference>
<dbReference type="PANTHER" id="PTHR33087:SF38">
    <property type="entry name" value="OS10G0201600 PROTEIN"/>
    <property type="match status" value="1"/>
</dbReference>
<feature type="compositionally biased region" description="Basic and acidic residues" evidence="2">
    <location>
        <begin position="415"/>
        <end position="430"/>
    </location>
</feature>
<accession>A0A8T0Q7D2</accession>
<gene>
    <name evidence="4" type="ORF">PVAP13_7NG446101</name>
</gene>
<dbReference type="EMBL" id="CM029050">
    <property type="protein sequence ID" value="KAG2569883.1"/>
    <property type="molecule type" value="Genomic_DNA"/>
</dbReference>
<dbReference type="PANTHER" id="PTHR33087">
    <property type="entry name" value="OS07G0539200 PROTEIN"/>
    <property type="match status" value="1"/>
</dbReference>
<reference evidence="4" key="1">
    <citation type="submission" date="2020-05" db="EMBL/GenBank/DDBJ databases">
        <title>WGS assembly of Panicum virgatum.</title>
        <authorList>
            <person name="Lovell J.T."/>
            <person name="Jenkins J."/>
            <person name="Shu S."/>
            <person name="Juenger T.E."/>
            <person name="Schmutz J."/>
        </authorList>
    </citation>
    <scope>NUCLEOTIDE SEQUENCE</scope>
    <source>
        <strain evidence="4">AP13</strain>
    </source>
</reference>
<evidence type="ECO:0000256" key="1">
    <source>
        <dbReference type="PROSITE-ProRule" id="PRU00047"/>
    </source>
</evidence>
<sequence>MADARRSYPRRAPSPPPRSRTAPLVDADGFQRVVSKRQLRAESRRARRPPPRRPVPADLVGRCFNCLSHEHIAARCTFPSRCLRCEREGHSARYCKRGRSGAPSRNLGRPFRRIGACRDAAAAALLGRHGRSAASASTVPSGSASTGRQYSGPPSICGPSAAPSPVFAWSPCPPPLLPRGHPSRRPSSATVTIPRSDALQAEEDVLSSMALTAIVVGTRPSFSPSAVHRFIVENYHVPADGFTIHRFHPEDFLLVFKEVVVLERVLHAPPLPVADMVLRFRRWRRLASADAESMKFRVLLEMRGIPSHVWSVDTAQRILGDACADPVPTPATIARRDLRRFQAAAWCVDPDLIPNEVVIRIPEPVDTNVGAELFLRSAEIIFHSQPLLRHRVEIEILEIQDWNDDSDSSVSPYDIPDRLNSDSNEEDVHPGVRRSSRSCSCPRRTVFRKLDDPGSLPVGAGGGGSDAPADSIIADEVRSEGGPTSPSVELVAQSPAMLRATVVGPRLEACPVPQSP</sequence>
<evidence type="ECO:0000313" key="4">
    <source>
        <dbReference type="EMBL" id="KAG2569883.1"/>
    </source>
</evidence>
<organism evidence="4 5">
    <name type="scientific">Panicum virgatum</name>
    <name type="common">Blackwell switchgrass</name>
    <dbReference type="NCBI Taxonomy" id="38727"/>
    <lineage>
        <taxon>Eukaryota</taxon>
        <taxon>Viridiplantae</taxon>
        <taxon>Streptophyta</taxon>
        <taxon>Embryophyta</taxon>
        <taxon>Tracheophyta</taxon>
        <taxon>Spermatophyta</taxon>
        <taxon>Magnoliopsida</taxon>
        <taxon>Liliopsida</taxon>
        <taxon>Poales</taxon>
        <taxon>Poaceae</taxon>
        <taxon>PACMAD clade</taxon>
        <taxon>Panicoideae</taxon>
        <taxon>Panicodae</taxon>
        <taxon>Paniceae</taxon>
        <taxon>Panicinae</taxon>
        <taxon>Panicum</taxon>
        <taxon>Panicum sect. Hiantes</taxon>
    </lineage>
</organism>
<feature type="compositionally biased region" description="Polar residues" evidence="2">
    <location>
        <begin position="135"/>
        <end position="149"/>
    </location>
</feature>
<dbReference type="GO" id="GO:0003676">
    <property type="term" value="F:nucleic acid binding"/>
    <property type="evidence" value="ECO:0007669"/>
    <property type="project" value="InterPro"/>
</dbReference>
<comment type="caution">
    <text evidence="4">The sequence shown here is derived from an EMBL/GenBank/DDBJ whole genome shotgun (WGS) entry which is preliminary data.</text>
</comment>
<dbReference type="AlphaFoldDB" id="A0A8T0Q7D2"/>
<dbReference type="SMART" id="SM00343">
    <property type="entry name" value="ZnF_C2HC"/>
    <property type="match status" value="2"/>
</dbReference>
<keyword evidence="1" id="KW-0862">Zinc</keyword>
<feature type="domain" description="CCHC-type" evidence="3">
    <location>
        <begin position="81"/>
        <end position="97"/>
    </location>
</feature>
<feature type="region of interest" description="Disordered" evidence="2">
    <location>
        <begin position="450"/>
        <end position="488"/>
    </location>
</feature>
<evidence type="ECO:0000313" key="5">
    <source>
        <dbReference type="Proteomes" id="UP000823388"/>
    </source>
</evidence>
<feature type="region of interest" description="Disordered" evidence="2">
    <location>
        <begin position="129"/>
        <end position="155"/>
    </location>
</feature>
<feature type="region of interest" description="Disordered" evidence="2">
    <location>
        <begin position="405"/>
        <end position="438"/>
    </location>
</feature>
<dbReference type="InterPro" id="IPR036875">
    <property type="entry name" value="Znf_CCHC_sf"/>
</dbReference>
<dbReference type="PROSITE" id="PS50158">
    <property type="entry name" value="ZF_CCHC"/>
    <property type="match status" value="1"/>
</dbReference>
<protein>
    <recommendedName>
        <fullName evidence="3">CCHC-type domain-containing protein</fullName>
    </recommendedName>
</protein>
<feature type="region of interest" description="Disordered" evidence="2">
    <location>
        <begin position="1"/>
        <end position="54"/>
    </location>
</feature>
<dbReference type="GO" id="GO:0008270">
    <property type="term" value="F:zinc ion binding"/>
    <property type="evidence" value="ECO:0007669"/>
    <property type="project" value="UniProtKB-KW"/>
</dbReference>
<dbReference type="SUPFAM" id="SSF57756">
    <property type="entry name" value="Retrovirus zinc finger-like domains"/>
    <property type="match status" value="1"/>
</dbReference>
<keyword evidence="5" id="KW-1185">Reference proteome</keyword>
<dbReference type="Proteomes" id="UP000823388">
    <property type="component" value="Chromosome 7N"/>
</dbReference>
<keyword evidence="1" id="KW-0863">Zinc-finger</keyword>
<proteinExistence type="predicted"/>
<dbReference type="InterPro" id="IPR053253">
    <property type="entry name" value="Sex_diff_modulator"/>
</dbReference>
<keyword evidence="1" id="KW-0479">Metal-binding</keyword>
<dbReference type="Gene3D" id="4.10.60.10">
    <property type="entry name" value="Zinc finger, CCHC-type"/>
    <property type="match status" value="1"/>
</dbReference>